<geneLocation type="mitochondrion" evidence="4"/>
<dbReference type="InterPro" id="IPR032675">
    <property type="entry name" value="LRR_dom_sf"/>
</dbReference>
<dbReference type="GO" id="GO:0005615">
    <property type="term" value="C:extracellular space"/>
    <property type="evidence" value="ECO:0007669"/>
    <property type="project" value="TreeGrafter"/>
</dbReference>
<feature type="signal peptide" evidence="3">
    <location>
        <begin position="1"/>
        <end position="49"/>
    </location>
</feature>
<evidence type="ECO:0000256" key="1">
    <source>
        <dbReference type="ARBA" id="ARBA00022614"/>
    </source>
</evidence>
<sequence>MCTRCVIRSLAPLHVHTMLLCSQDRTTCRMPLLLLIVFSLLTSSAPTSAGNNTIRLQLAGGAIVHLERSLATKYSMVLRIAAEDIGNTEKAIPIPLIDSNRFRLVSKYMEHRVVPVDLQTLVDMLNIADYLDIGAMMDHLVDVIAKVVVNDFDRFPTRSVSSVLVRMASLTARGAGGSYVSDGVIAALTRRLAMLYFQNQCSVHQLITHECLCKGIWGHLSADWFTHIFSTTSLQVLNLDHNSVEAITGGAFSRFNNLTHISLGYNQIHLIEMDAFDGLSSLQHLVLFRNQLSLIRAGTFDVLTSLVNLDLNRNQIQSIERGAFSDLSSLTTLHLGGNKLRSVTKGVLSGLSSLTELWLYSNQIQSNDEGAFAGLRSLSKLLLLSNQIQAIRKGMFDGLPLLETLCLYRNQIRTIEKGAFVGLSQMTRLGLSFNQIETIERGVFDGLPSLTTLQLANNSIVAFELGAFDDLPSLATLVLKGNPICRRSLTGAKRAISVMLGMFQRDLFAGIPSHVTVRC</sequence>
<name>A0A3P3YE66_PLABS</name>
<reference evidence="4 5" key="1">
    <citation type="submission" date="2018-03" db="EMBL/GenBank/DDBJ databases">
        <authorList>
            <person name="Fogelqvist J."/>
        </authorList>
    </citation>
    <scope>NUCLEOTIDE SEQUENCE [LARGE SCALE GENOMIC DNA]</scope>
</reference>
<proteinExistence type="predicted"/>
<dbReference type="InterPro" id="IPR001611">
    <property type="entry name" value="Leu-rich_rpt"/>
</dbReference>
<dbReference type="SMART" id="SM00369">
    <property type="entry name" value="LRR_TYP"/>
    <property type="match status" value="10"/>
</dbReference>
<evidence type="ECO:0000256" key="2">
    <source>
        <dbReference type="ARBA" id="ARBA00022737"/>
    </source>
</evidence>
<gene>
    <name evidence="4" type="ORF">PLBR_LOCUS5654</name>
</gene>
<keyword evidence="1" id="KW-0433">Leucine-rich repeat</keyword>
<dbReference type="EMBL" id="OVEO01000009">
    <property type="protein sequence ID" value="SPQ98439.1"/>
    <property type="molecule type" value="Genomic_DNA"/>
</dbReference>
<dbReference type="AlphaFoldDB" id="A0A3P3YE66"/>
<dbReference type="PANTHER" id="PTHR45712:SF22">
    <property type="entry name" value="INSULIN-LIKE GROWTH FACTOR-BINDING PROTEIN COMPLEX ACID LABILE SUBUNIT"/>
    <property type="match status" value="1"/>
</dbReference>
<dbReference type="InterPro" id="IPR050333">
    <property type="entry name" value="SLRP"/>
</dbReference>
<dbReference type="FunFam" id="3.80.10.10:FF:001164">
    <property type="entry name" value="GH01279p"/>
    <property type="match status" value="1"/>
</dbReference>
<dbReference type="PANTHER" id="PTHR45712">
    <property type="entry name" value="AGAP008170-PA"/>
    <property type="match status" value="1"/>
</dbReference>
<accession>A0A3P3YE66</accession>
<dbReference type="SUPFAM" id="SSF52058">
    <property type="entry name" value="L domain-like"/>
    <property type="match status" value="1"/>
</dbReference>
<dbReference type="Gene3D" id="3.80.10.10">
    <property type="entry name" value="Ribonuclease Inhibitor"/>
    <property type="match status" value="2"/>
</dbReference>
<evidence type="ECO:0000313" key="5">
    <source>
        <dbReference type="Proteomes" id="UP000290189"/>
    </source>
</evidence>
<protein>
    <recommendedName>
        <fullName evidence="6">BTB domain-containing protein</fullName>
    </recommendedName>
</protein>
<evidence type="ECO:0000313" key="4">
    <source>
        <dbReference type="EMBL" id="SPQ98439.1"/>
    </source>
</evidence>
<keyword evidence="3" id="KW-0732">Signal</keyword>
<dbReference type="Pfam" id="PF13855">
    <property type="entry name" value="LRR_8"/>
    <property type="match status" value="3"/>
</dbReference>
<dbReference type="InterPro" id="IPR003591">
    <property type="entry name" value="Leu-rich_rpt_typical-subtyp"/>
</dbReference>
<dbReference type="Proteomes" id="UP000290189">
    <property type="component" value="Unassembled WGS sequence"/>
</dbReference>
<evidence type="ECO:0008006" key="6">
    <source>
        <dbReference type="Google" id="ProtNLM"/>
    </source>
</evidence>
<dbReference type="SMART" id="SM00365">
    <property type="entry name" value="LRR_SD22"/>
    <property type="match status" value="4"/>
</dbReference>
<keyword evidence="2" id="KW-0677">Repeat</keyword>
<keyword evidence="4" id="KW-0496">Mitochondrion</keyword>
<organism evidence="4 5">
    <name type="scientific">Plasmodiophora brassicae</name>
    <name type="common">Clubroot disease agent</name>
    <dbReference type="NCBI Taxonomy" id="37360"/>
    <lineage>
        <taxon>Eukaryota</taxon>
        <taxon>Sar</taxon>
        <taxon>Rhizaria</taxon>
        <taxon>Endomyxa</taxon>
        <taxon>Phytomyxea</taxon>
        <taxon>Plasmodiophorida</taxon>
        <taxon>Plasmodiophoridae</taxon>
        <taxon>Plasmodiophora</taxon>
    </lineage>
</organism>
<feature type="chain" id="PRO_5017937827" description="BTB domain-containing protein" evidence="3">
    <location>
        <begin position="50"/>
        <end position="519"/>
    </location>
</feature>
<evidence type="ECO:0000256" key="3">
    <source>
        <dbReference type="SAM" id="SignalP"/>
    </source>
</evidence>
<dbReference type="PROSITE" id="PS51450">
    <property type="entry name" value="LRR"/>
    <property type="match status" value="1"/>
</dbReference>